<dbReference type="InterPro" id="IPR042100">
    <property type="entry name" value="Bug_dom1"/>
</dbReference>
<evidence type="ECO:0000313" key="3">
    <source>
        <dbReference type="Proteomes" id="UP001518989"/>
    </source>
</evidence>
<comment type="similarity">
    <text evidence="1">Belongs to the UPF0065 (bug) family.</text>
</comment>
<dbReference type="EMBL" id="JACTNG010000004">
    <property type="protein sequence ID" value="MBO1079288.1"/>
    <property type="molecule type" value="Genomic_DNA"/>
</dbReference>
<dbReference type="Pfam" id="PF03401">
    <property type="entry name" value="TctC"/>
    <property type="match status" value="1"/>
</dbReference>
<protein>
    <submittedName>
        <fullName evidence="2">Tripartite tricarboxylate transporter substrate binding protein</fullName>
    </submittedName>
</protein>
<evidence type="ECO:0000256" key="1">
    <source>
        <dbReference type="ARBA" id="ARBA00006987"/>
    </source>
</evidence>
<gene>
    <name evidence="2" type="ORF">IAI61_09615</name>
</gene>
<organism evidence="2 3">
    <name type="scientific">Roseomonas haemaphysalidis</name>
    <dbReference type="NCBI Taxonomy" id="2768162"/>
    <lineage>
        <taxon>Bacteria</taxon>
        <taxon>Pseudomonadati</taxon>
        <taxon>Pseudomonadota</taxon>
        <taxon>Alphaproteobacteria</taxon>
        <taxon>Acetobacterales</taxon>
        <taxon>Roseomonadaceae</taxon>
        <taxon>Roseomonas</taxon>
    </lineage>
</organism>
<dbReference type="Gene3D" id="3.40.190.150">
    <property type="entry name" value="Bordetella uptake gene, domain 1"/>
    <property type="match status" value="1"/>
</dbReference>
<evidence type="ECO:0000313" key="2">
    <source>
        <dbReference type="EMBL" id="MBO1079288.1"/>
    </source>
</evidence>
<proteinExistence type="inferred from homology"/>
<dbReference type="PROSITE" id="PS51318">
    <property type="entry name" value="TAT"/>
    <property type="match status" value="1"/>
</dbReference>
<comment type="caution">
    <text evidence="2">The sequence shown here is derived from an EMBL/GenBank/DDBJ whole genome shotgun (WGS) entry which is preliminary data.</text>
</comment>
<name>A0ABS3KP84_9PROT</name>
<dbReference type="InterPro" id="IPR005064">
    <property type="entry name" value="BUG"/>
</dbReference>
<accession>A0ABS3KP84</accession>
<keyword evidence="3" id="KW-1185">Reference proteome</keyword>
<dbReference type="PIRSF" id="PIRSF017082">
    <property type="entry name" value="YflP"/>
    <property type="match status" value="1"/>
</dbReference>
<reference evidence="2 3" key="1">
    <citation type="submission" date="2020-09" db="EMBL/GenBank/DDBJ databases">
        <title>Roseomonas.</title>
        <authorList>
            <person name="Zhu W."/>
        </authorList>
    </citation>
    <scope>NUCLEOTIDE SEQUENCE [LARGE SCALE GENOMIC DNA]</scope>
    <source>
        <strain evidence="2 3">573</strain>
    </source>
</reference>
<dbReference type="SUPFAM" id="SSF53850">
    <property type="entry name" value="Periplasmic binding protein-like II"/>
    <property type="match status" value="1"/>
</dbReference>
<dbReference type="PANTHER" id="PTHR42928:SF5">
    <property type="entry name" value="BLR1237 PROTEIN"/>
    <property type="match status" value="1"/>
</dbReference>
<dbReference type="PANTHER" id="PTHR42928">
    <property type="entry name" value="TRICARBOXYLATE-BINDING PROTEIN"/>
    <property type="match status" value="1"/>
</dbReference>
<dbReference type="Gene3D" id="3.40.190.10">
    <property type="entry name" value="Periplasmic binding protein-like II"/>
    <property type="match status" value="1"/>
</dbReference>
<dbReference type="RefSeq" id="WP_207416830.1">
    <property type="nucleotide sequence ID" value="NZ_CP061177.1"/>
</dbReference>
<dbReference type="InterPro" id="IPR006311">
    <property type="entry name" value="TAT_signal"/>
</dbReference>
<dbReference type="CDD" id="cd07012">
    <property type="entry name" value="PBP2_Bug_TTT"/>
    <property type="match status" value="1"/>
</dbReference>
<dbReference type="Proteomes" id="UP001518989">
    <property type="component" value="Unassembled WGS sequence"/>
</dbReference>
<sequence length="341" mass="35191">MTIQEFPGPGRRGLLAAGLGLAAGGLAAGGLAAPRVARAQGAWPSRPVTLVVGFPPGGQTDFAARIIQPGLSAALGQPVVIDNRAGAGGNLGTEAVLRSRPDGYTLLAGNSSPMAINPHTFPGMTIDPLQLTSIGLALQSSMILCVHPSVPATDVSELTAWIKAQPRGVDYGAASAGSLSHCAMELLRLRIGNPDMQSIPYRGSGPALQDFIANRFSMMFDGASVVAPFVKAGQLRAILATGATRSPAFPDLPTASEQGLQDFTFSAWVGLSAPKGTPDEVVQKVNAALAKALQDPNVRERITGQGDEPGSGSAADYDAMVKRDHARWGQVVKAANITVEN</sequence>